<dbReference type="InterPro" id="IPR036249">
    <property type="entry name" value="Thioredoxin-like_sf"/>
</dbReference>
<keyword evidence="2" id="KW-0966">Cell projection</keyword>
<dbReference type="Proteomes" id="UP000002009">
    <property type="component" value="Chromosome 6"/>
</dbReference>
<accession>C1E8L7</accession>
<proteinExistence type="predicted"/>
<dbReference type="InterPro" id="IPR051766">
    <property type="entry name" value="TXND_domain-containing"/>
</dbReference>
<keyword evidence="2" id="KW-0282">Flagellum</keyword>
<dbReference type="RefSeq" id="XP_002503275.1">
    <property type="nucleotide sequence ID" value="XM_002503229.1"/>
</dbReference>
<evidence type="ECO:0000313" key="2">
    <source>
        <dbReference type="EMBL" id="ACO64533.1"/>
    </source>
</evidence>
<organism evidence="2 3">
    <name type="scientific">Micromonas commoda (strain RCC299 / NOUM17 / CCMP2709)</name>
    <name type="common">Picoplanktonic green alga</name>
    <dbReference type="NCBI Taxonomy" id="296587"/>
    <lineage>
        <taxon>Eukaryota</taxon>
        <taxon>Viridiplantae</taxon>
        <taxon>Chlorophyta</taxon>
        <taxon>Mamiellophyceae</taxon>
        <taxon>Mamiellales</taxon>
        <taxon>Mamiellaceae</taxon>
        <taxon>Micromonas</taxon>
    </lineage>
</organism>
<dbReference type="OrthoDB" id="10263751at2759"/>
<gene>
    <name evidence="2" type="primary">ODA-LC3</name>
    <name evidence="2" type="ORF">MICPUN_45674</name>
</gene>
<feature type="domain" description="Thioredoxin" evidence="1">
    <location>
        <begin position="37"/>
        <end position="122"/>
    </location>
</feature>
<dbReference type="SUPFAM" id="SSF52833">
    <property type="entry name" value="Thioredoxin-like"/>
    <property type="match status" value="1"/>
</dbReference>
<reference evidence="2 3" key="1">
    <citation type="journal article" date="2009" name="Science">
        <title>Green evolution and dynamic adaptations revealed by genomes of the marine picoeukaryotes Micromonas.</title>
        <authorList>
            <person name="Worden A.Z."/>
            <person name="Lee J.H."/>
            <person name="Mock T."/>
            <person name="Rouze P."/>
            <person name="Simmons M.P."/>
            <person name="Aerts A.L."/>
            <person name="Allen A.E."/>
            <person name="Cuvelier M.L."/>
            <person name="Derelle E."/>
            <person name="Everett M.V."/>
            <person name="Foulon E."/>
            <person name="Grimwood J."/>
            <person name="Gundlach H."/>
            <person name="Henrissat B."/>
            <person name="Napoli C."/>
            <person name="McDonald S.M."/>
            <person name="Parker M.S."/>
            <person name="Rombauts S."/>
            <person name="Salamov A."/>
            <person name="Von Dassow P."/>
            <person name="Badger J.H."/>
            <person name="Coutinho P.M."/>
            <person name="Demir E."/>
            <person name="Dubchak I."/>
            <person name="Gentemann C."/>
            <person name="Eikrem W."/>
            <person name="Gready J.E."/>
            <person name="John U."/>
            <person name="Lanier W."/>
            <person name="Lindquist E.A."/>
            <person name="Lucas S."/>
            <person name="Mayer K.F."/>
            <person name="Moreau H."/>
            <person name="Not F."/>
            <person name="Otillar R."/>
            <person name="Panaud O."/>
            <person name="Pangilinan J."/>
            <person name="Paulsen I."/>
            <person name="Piegu B."/>
            <person name="Poliakov A."/>
            <person name="Robbens S."/>
            <person name="Schmutz J."/>
            <person name="Toulza E."/>
            <person name="Wyss T."/>
            <person name="Zelensky A."/>
            <person name="Zhou K."/>
            <person name="Armbrust E.V."/>
            <person name="Bhattacharya D."/>
            <person name="Goodenough U.W."/>
            <person name="Van de Peer Y."/>
            <person name="Grigoriev I.V."/>
        </authorList>
    </citation>
    <scope>NUCLEOTIDE SEQUENCE [LARGE SCALE GENOMIC DNA]</scope>
    <source>
        <strain evidence="3">RCC299 / NOUM17</strain>
    </source>
</reference>
<dbReference type="InParanoid" id="C1E8L7"/>
<evidence type="ECO:0000259" key="1">
    <source>
        <dbReference type="Pfam" id="PF00085"/>
    </source>
</evidence>
<name>C1E8L7_MICCC</name>
<sequence>MAAAAVVERNVYEKASMSIAVSGETDAEADTFLKDKLCEQGLKVIEVYAEWGGRCEPLVPVLKRIQKEAEYAQNCAVVLHCKAESHDLLAEYRGKSMPHFLFYRNGTQVASVAGANMPEIEALLREHAPTSADADVLEENPMWIQRQEEKAAAEAAAQAALMGENE</sequence>
<evidence type="ECO:0000313" key="3">
    <source>
        <dbReference type="Proteomes" id="UP000002009"/>
    </source>
</evidence>
<protein>
    <submittedName>
        <fullName evidence="2">Dynein 16 kDa light chain, flagellar outer arm</fullName>
    </submittedName>
</protein>
<keyword evidence="2" id="KW-0969">Cilium</keyword>
<dbReference type="Pfam" id="PF00085">
    <property type="entry name" value="Thioredoxin"/>
    <property type="match status" value="1"/>
</dbReference>
<dbReference type="AlphaFoldDB" id="C1E8L7"/>
<dbReference type="OMA" id="HCKAESH"/>
<dbReference type="PANTHER" id="PTHR46135:SF3">
    <property type="entry name" value="NME_NM23 FAMILY MEMBER 8"/>
    <property type="match status" value="1"/>
</dbReference>
<dbReference type="KEGG" id="mis:MICPUN_45674"/>
<dbReference type="STRING" id="296587.C1E8L7"/>
<dbReference type="Gene3D" id="3.40.30.10">
    <property type="entry name" value="Glutaredoxin"/>
    <property type="match status" value="1"/>
</dbReference>
<dbReference type="PANTHER" id="PTHR46135">
    <property type="entry name" value="NME/NM23 FAMILY MEMBER 8"/>
    <property type="match status" value="1"/>
</dbReference>
<keyword evidence="3" id="KW-1185">Reference proteome</keyword>
<dbReference type="GeneID" id="8244206"/>
<dbReference type="InterPro" id="IPR013766">
    <property type="entry name" value="Thioredoxin_domain"/>
</dbReference>
<dbReference type="EMBL" id="CP001327">
    <property type="protein sequence ID" value="ACO64533.1"/>
    <property type="molecule type" value="Genomic_DNA"/>
</dbReference>